<dbReference type="AlphaFoldDB" id="A0A402A423"/>
<organism evidence="2 3">
    <name type="scientific">Tengunoibacter tsumagoiensis</name>
    <dbReference type="NCBI Taxonomy" id="2014871"/>
    <lineage>
        <taxon>Bacteria</taxon>
        <taxon>Bacillati</taxon>
        <taxon>Chloroflexota</taxon>
        <taxon>Ktedonobacteria</taxon>
        <taxon>Ktedonobacterales</taxon>
        <taxon>Dictyobacteraceae</taxon>
        <taxon>Tengunoibacter</taxon>
    </lineage>
</organism>
<reference evidence="3" key="1">
    <citation type="submission" date="2018-12" db="EMBL/GenBank/DDBJ databases">
        <title>Tengunoibacter tsumagoiensis gen. nov., sp. nov., Dictyobacter kobayashii sp. nov., D. alpinus sp. nov., and D. joshuensis sp. nov. and description of Dictyobacteraceae fam. nov. within the order Ktedonobacterales isolated from Tengu-no-mugimeshi.</title>
        <authorList>
            <person name="Wang C.M."/>
            <person name="Zheng Y."/>
            <person name="Sakai Y."/>
            <person name="Toyoda A."/>
            <person name="Minakuchi Y."/>
            <person name="Abe K."/>
            <person name="Yokota A."/>
            <person name="Yabe S."/>
        </authorList>
    </citation>
    <scope>NUCLEOTIDE SEQUENCE [LARGE SCALE GENOMIC DNA]</scope>
    <source>
        <strain evidence="3">Uno3</strain>
    </source>
</reference>
<comment type="caution">
    <text evidence="2">The sequence shown here is derived from an EMBL/GenBank/DDBJ whole genome shotgun (WGS) entry which is preliminary data.</text>
</comment>
<evidence type="ECO:0000313" key="2">
    <source>
        <dbReference type="EMBL" id="GCE13907.1"/>
    </source>
</evidence>
<feature type="region of interest" description="Disordered" evidence="1">
    <location>
        <begin position="1"/>
        <end position="31"/>
    </location>
</feature>
<gene>
    <name evidence="2" type="ORF">KTT_37660</name>
</gene>
<sequence>MKNMPSSSAGGSSDHSDKSVKKADAKHYRPDNYEEQMSLDYLIHQGFQWDEAATLLTMKEHLYDNREMRQRMEDNYRMQFVKWLREQGQMSDWE</sequence>
<name>A0A402A423_9CHLR</name>
<dbReference type="RefSeq" id="WP_126581395.1">
    <property type="nucleotide sequence ID" value="NZ_BIFR01000001.1"/>
</dbReference>
<feature type="compositionally biased region" description="Low complexity" evidence="1">
    <location>
        <begin position="1"/>
        <end position="13"/>
    </location>
</feature>
<dbReference type="OrthoDB" id="163221at2"/>
<keyword evidence="3" id="KW-1185">Reference proteome</keyword>
<dbReference type="EMBL" id="BIFR01000001">
    <property type="protein sequence ID" value="GCE13907.1"/>
    <property type="molecule type" value="Genomic_DNA"/>
</dbReference>
<accession>A0A402A423</accession>
<protein>
    <submittedName>
        <fullName evidence="2">Uncharacterized protein</fullName>
    </submittedName>
</protein>
<feature type="compositionally biased region" description="Basic and acidic residues" evidence="1">
    <location>
        <begin position="14"/>
        <end position="31"/>
    </location>
</feature>
<evidence type="ECO:0000313" key="3">
    <source>
        <dbReference type="Proteomes" id="UP000287352"/>
    </source>
</evidence>
<evidence type="ECO:0000256" key="1">
    <source>
        <dbReference type="SAM" id="MobiDB-lite"/>
    </source>
</evidence>
<dbReference type="Proteomes" id="UP000287352">
    <property type="component" value="Unassembled WGS sequence"/>
</dbReference>
<proteinExistence type="predicted"/>